<evidence type="ECO:0000259" key="3">
    <source>
        <dbReference type="PROSITE" id="PS51782"/>
    </source>
</evidence>
<dbReference type="InterPro" id="IPR023346">
    <property type="entry name" value="Lysozyme-like_dom_sf"/>
</dbReference>
<dbReference type="SUPFAM" id="SSF53955">
    <property type="entry name" value="Lysozyme-like"/>
    <property type="match status" value="1"/>
</dbReference>
<dbReference type="AlphaFoldDB" id="A0A4V2KR77"/>
<keyword evidence="5" id="KW-1185">Reference proteome</keyword>
<evidence type="ECO:0000313" key="5">
    <source>
        <dbReference type="Proteomes" id="UP000293036"/>
    </source>
</evidence>
<keyword evidence="2" id="KW-0732">Signal</keyword>
<protein>
    <submittedName>
        <fullName evidence="4">LysM peptidoglycan-binding domain-containing protein</fullName>
    </submittedName>
</protein>
<dbReference type="Gene3D" id="1.10.530.10">
    <property type="match status" value="1"/>
</dbReference>
<dbReference type="CDD" id="cd00254">
    <property type="entry name" value="LT-like"/>
    <property type="match status" value="1"/>
</dbReference>
<dbReference type="Proteomes" id="UP000293036">
    <property type="component" value="Unassembled WGS sequence"/>
</dbReference>
<evidence type="ECO:0000256" key="1">
    <source>
        <dbReference type="SAM" id="MobiDB-lite"/>
    </source>
</evidence>
<feature type="domain" description="LysM" evidence="3">
    <location>
        <begin position="63"/>
        <end position="107"/>
    </location>
</feature>
<feature type="signal peptide" evidence="2">
    <location>
        <begin position="1"/>
        <end position="27"/>
    </location>
</feature>
<organism evidence="4 5">
    <name type="scientific">Arcanobacterium bovis</name>
    <dbReference type="NCBI Taxonomy" id="2529275"/>
    <lineage>
        <taxon>Bacteria</taxon>
        <taxon>Bacillati</taxon>
        <taxon>Actinomycetota</taxon>
        <taxon>Actinomycetes</taxon>
        <taxon>Actinomycetales</taxon>
        <taxon>Actinomycetaceae</taxon>
        <taxon>Arcanobacterium</taxon>
    </lineage>
</organism>
<dbReference type="InterPro" id="IPR018392">
    <property type="entry name" value="LysM"/>
</dbReference>
<dbReference type="SMART" id="SM00257">
    <property type="entry name" value="LysM"/>
    <property type="match status" value="2"/>
</dbReference>
<dbReference type="OrthoDB" id="5244690at2"/>
<dbReference type="PROSITE" id="PS51782">
    <property type="entry name" value="LYSM"/>
    <property type="match status" value="2"/>
</dbReference>
<dbReference type="CDD" id="cd00118">
    <property type="entry name" value="LysM"/>
    <property type="match status" value="2"/>
</dbReference>
<dbReference type="PANTHER" id="PTHR33734">
    <property type="entry name" value="LYSM DOMAIN-CONTAINING GPI-ANCHORED PROTEIN 2"/>
    <property type="match status" value="1"/>
</dbReference>
<evidence type="ECO:0000256" key="2">
    <source>
        <dbReference type="SAM" id="SignalP"/>
    </source>
</evidence>
<dbReference type="Pfam" id="PF01464">
    <property type="entry name" value="SLT"/>
    <property type="match status" value="1"/>
</dbReference>
<dbReference type="Gene3D" id="3.10.350.10">
    <property type="entry name" value="LysM domain"/>
    <property type="match status" value="2"/>
</dbReference>
<comment type="caution">
    <text evidence="4">The sequence shown here is derived from an EMBL/GenBank/DDBJ whole genome shotgun (WGS) entry which is preliminary data.</text>
</comment>
<evidence type="ECO:0000313" key="4">
    <source>
        <dbReference type="EMBL" id="TBW22839.1"/>
    </source>
</evidence>
<dbReference type="InterPro" id="IPR036779">
    <property type="entry name" value="LysM_dom_sf"/>
</dbReference>
<dbReference type="RefSeq" id="WP_131279890.1">
    <property type="nucleotide sequence ID" value="NZ_JBHSLR010000009.1"/>
</dbReference>
<sequence>MAKSTKATGTALAAATVMGLVLPTASAATAQAAPFENSLLVHGNLALRPTATLAQAPSAPQVATYQVQRGDSVWKIAKKFNTSMQAIITANGLSANGRIYPGQRLIIPSTQTQLQTPAPGQTPAPVASAAQTASETGATYTVKRGDTLSSIAKRHGTSVNALASLNRIANPSRIYVGQTLRISGASGAVVTQVAAPAPSAPAPRPASPSPAPAQKQLVKNNFPGYTYSDATVAAANANKNALVNSSVPSKAQVQQMIIQTARDMGVDPRLALAHAYVESGFDARAVSPANAVGTMQVIPSAGQWASQLVGRQLNLLDPRDNIVAGVAIIRWLQRNASSMDQGIAGYYQGLGGVRKYGMRSDTVRYVAKIKSAMARF</sequence>
<accession>A0A4V2KR77</accession>
<feature type="compositionally biased region" description="Pro residues" evidence="1">
    <location>
        <begin position="198"/>
        <end position="211"/>
    </location>
</feature>
<proteinExistence type="predicted"/>
<dbReference type="InterPro" id="IPR008258">
    <property type="entry name" value="Transglycosylase_SLT_dom_1"/>
</dbReference>
<dbReference type="PANTHER" id="PTHR33734:SF22">
    <property type="entry name" value="MEMBRANE-BOUND LYTIC MUREIN TRANSGLYCOSYLASE D"/>
    <property type="match status" value="1"/>
</dbReference>
<gene>
    <name evidence="4" type="ORF">EZJ44_02745</name>
</gene>
<dbReference type="EMBL" id="SJDT01000002">
    <property type="protein sequence ID" value="TBW22839.1"/>
    <property type="molecule type" value="Genomic_DNA"/>
</dbReference>
<feature type="domain" description="LysM" evidence="3">
    <location>
        <begin position="138"/>
        <end position="182"/>
    </location>
</feature>
<name>A0A4V2KR77_9ACTO</name>
<feature type="region of interest" description="Disordered" evidence="1">
    <location>
        <begin position="196"/>
        <end position="216"/>
    </location>
</feature>
<reference evidence="4 5" key="1">
    <citation type="submission" date="2019-02" db="EMBL/GenBank/DDBJ databases">
        <title>Arcanobacterium bovis sp. nov., isolated from the milk of a cow with mastitis.</title>
        <authorList>
            <person name="Sammra O."/>
            <person name="Foster G."/>
            <person name="Hassan A."/>
            <person name="Alssahen M."/>
            <person name="Laemmler C."/>
            <person name="Borowiak M."/>
            <person name="Malorny B."/>
            <person name="Abdulmawjood A."/>
        </authorList>
    </citation>
    <scope>NUCLEOTIDE SEQUENCE [LARGE SCALE GENOMIC DNA]</scope>
    <source>
        <strain evidence="4 5">C605018/01/1</strain>
    </source>
</reference>
<dbReference type="SUPFAM" id="SSF54106">
    <property type="entry name" value="LysM domain"/>
    <property type="match status" value="2"/>
</dbReference>
<dbReference type="Pfam" id="PF01476">
    <property type="entry name" value="LysM"/>
    <property type="match status" value="2"/>
</dbReference>
<feature type="chain" id="PRO_5020608368" evidence="2">
    <location>
        <begin position="28"/>
        <end position="376"/>
    </location>
</feature>